<dbReference type="Proteomes" id="UP000295530">
    <property type="component" value="Unassembled WGS sequence"/>
</dbReference>
<keyword evidence="4" id="KW-1185">Reference proteome</keyword>
<protein>
    <submittedName>
        <fullName evidence="3">Conjugal transfer mating pair stabilization protein TraN</fullName>
    </submittedName>
</protein>
<dbReference type="NCBIfam" id="TIGR02750">
    <property type="entry name" value="TraN_Ftype"/>
    <property type="match status" value="1"/>
</dbReference>
<organism evidence="3 4">
    <name type="scientific">Scandinavium goeteborgense</name>
    <dbReference type="NCBI Taxonomy" id="1851514"/>
    <lineage>
        <taxon>Bacteria</taxon>
        <taxon>Pseudomonadati</taxon>
        <taxon>Pseudomonadota</taxon>
        <taxon>Gammaproteobacteria</taxon>
        <taxon>Enterobacterales</taxon>
        <taxon>Enterobacteriaceae</taxon>
        <taxon>Scandinavium</taxon>
    </lineage>
</organism>
<feature type="signal peptide" evidence="2">
    <location>
        <begin position="1"/>
        <end position="20"/>
    </location>
</feature>
<dbReference type="AlphaFoldDB" id="A0A4R6E3S2"/>
<feature type="region of interest" description="Disordered" evidence="1">
    <location>
        <begin position="32"/>
        <end position="60"/>
    </location>
</feature>
<feature type="chain" id="PRO_5020694688" evidence="2">
    <location>
        <begin position="21"/>
        <end position="637"/>
    </location>
</feature>
<evidence type="ECO:0000256" key="2">
    <source>
        <dbReference type="SAM" id="SignalP"/>
    </source>
</evidence>
<reference evidence="3 4" key="1">
    <citation type="submission" date="2019-03" db="EMBL/GenBank/DDBJ databases">
        <title>Genomic analyses of the natural microbiome of Caenorhabditis elegans.</title>
        <authorList>
            <person name="Samuel B."/>
        </authorList>
    </citation>
    <scope>NUCLEOTIDE SEQUENCE [LARGE SCALE GENOMIC DNA]</scope>
    <source>
        <strain evidence="3 4">BIGb0156</strain>
    </source>
</reference>
<proteinExistence type="predicted"/>
<keyword evidence="2" id="KW-0732">Signal</keyword>
<feature type="compositionally biased region" description="Polar residues" evidence="1">
    <location>
        <begin position="33"/>
        <end position="60"/>
    </location>
</feature>
<name>A0A4R6E3S2_SCAGO</name>
<dbReference type="InterPro" id="IPR014121">
    <property type="entry name" value="TraN_Ftype"/>
</dbReference>
<comment type="caution">
    <text evidence="3">The sequence shown here is derived from an EMBL/GenBank/DDBJ whole genome shotgun (WGS) entry which is preliminary data.</text>
</comment>
<feature type="region of interest" description="Disordered" evidence="1">
    <location>
        <begin position="65"/>
        <end position="84"/>
    </location>
</feature>
<sequence>MQKTVFLPLLLITASFSAHSAKEFDEGMDWAKQHQSQGTGAVETFNPSQSLSDYTDNPGQKQYYGGVTDSGGDLTTPGMNEMTTSENGQAITDAVIAVPTDNTPSLDAPFITSGTDMQTKADTVTQGSDACTAKNATFNELTNYSCTRDAKVEQACTRTASVNSNPTSSTTTKTYQQVVTLTFSQGKWTGYIDVPAGGTLTTVAVDGDKLPVPWNAQCNKEGVTTAACRQSVGETLSVLDQDFPVEVSEYPSKVTLCSGGRNSHCTNYYYDGAGQIHQSFEPGVAVTLRQAIPVIKTSRNYSSDHTASLSVTVTMTITKTVTVLHPEVVWQESCPFSKAEGSLLNSECTVAGGTHTLYQDGIAYPVTQDCWAWRDTYITQAETEGTCGAYIHNTACTLSSRRCIDAPDGMCVTNQETWSCETKVAGKGKICGGTFFCTDGRCAQGQTGTNNMFGQAVSSLAAVAAAGKDVAELNGENVRAFTGKGMSCKKFAAGFNNCCKDSGWGQSAGLSSCSSEEKALGKAKEKKLTVYVGEYCSKKVLGVCLEKKRGYCQFDSKLARIVQEQGRKGQLGIGFGSGDSPDCRGITLNELQRLKFDIMDFSDFYSDLENGTTIPQDNALLQKAKDIIATKMQEAGK</sequence>
<gene>
    <name evidence="3" type="ORF">EC847_11817</name>
</gene>
<dbReference type="Pfam" id="PF06986">
    <property type="entry name" value="F_T4SS_TraN"/>
    <property type="match status" value="1"/>
</dbReference>
<dbReference type="RefSeq" id="WP_247904372.1">
    <property type="nucleotide sequence ID" value="NZ_SNVX01000018.1"/>
</dbReference>
<evidence type="ECO:0000256" key="1">
    <source>
        <dbReference type="SAM" id="MobiDB-lite"/>
    </source>
</evidence>
<dbReference type="EMBL" id="SNVX01000018">
    <property type="protein sequence ID" value="TDN51488.1"/>
    <property type="molecule type" value="Genomic_DNA"/>
</dbReference>
<accession>A0A4R6E3S2</accession>
<evidence type="ECO:0000313" key="3">
    <source>
        <dbReference type="EMBL" id="TDN51488.1"/>
    </source>
</evidence>
<evidence type="ECO:0000313" key="4">
    <source>
        <dbReference type="Proteomes" id="UP000295530"/>
    </source>
</evidence>